<dbReference type="EnsemblMetazoa" id="CapteT177193">
    <property type="protein sequence ID" value="CapteP177193"/>
    <property type="gene ID" value="CapteG177193"/>
</dbReference>
<dbReference type="EMBL" id="AMQN01012731">
    <property type="status" value="NOT_ANNOTATED_CDS"/>
    <property type="molecule type" value="Genomic_DNA"/>
</dbReference>
<gene>
    <name evidence="6" type="ORF">CAPTEDRAFT_177193</name>
</gene>
<dbReference type="OMA" id="AAPSFKM"/>
<dbReference type="GO" id="GO:0000422">
    <property type="term" value="P:autophagy of mitochondrion"/>
    <property type="evidence" value="ECO:0007669"/>
    <property type="project" value="TreeGrafter"/>
</dbReference>
<accession>R7TIC3</accession>
<keyword evidence="3" id="KW-0812">Transmembrane</keyword>
<dbReference type="InterPro" id="IPR007014">
    <property type="entry name" value="FUN14"/>
</dbReference>
<evidence type="ECO:0000313" key="7">
    <source>
        <dbReference type="EnsemblMetazoa" id="CapteP177193"/>
    </source>
</evidence>
<reference evidence="6 8" key="2">
    <citation type="journal article" date="2013" name="Nature">
        <title>Insights into bilaterian evolution from three spiralian genomes.</title>
        <authorList>
            <person name="Simakov O."/>
            <person name="Marletaz F."/>
            <person name="Cho S.J."/>
            <person name="Edsinger-Gonzales E."/>
            <person name="Havlak P."/>
            <person name="Hellsten U."/>
            <person name="Kuo D.H."/>
            <person name="Larsson T."/>
            <person name="Lv J."/>
            <person name="Arendt D."/>
            <person name="Savage R."/>
            <person name="Osoegawa K."/>
            <person name="de Jong P."/>
            <person name="Grimwood J."/>
            <person name="Chapman J.A."/>
            <person name="Shapiro H."/>
            <person name="Aerts A."/>
            <person name="Otillar R.P."/>
            <person name="Terry A.Y."/>
            <person name="Boore J.L."/>
            <person name="Grigoriev I.V."/>
            <person name="Lindberg D.R."/>
            <person name="Seaver E.C."/>
            <person name="Weisblat D.A."/>
            <person name="Putnam N.H."/>
            <person name="Rokhsar D.S."/>
        </authorList>
    </citation>
    <scope>NUCLEOTIDE SEQUENCE</scope>
    <source>
        <strain evidence="6 8">I ESC-2004</strain>
    </source>
</reference>
<sequence length="140" mass="14962">MPVRRITDIKEDDDEFEIIDAGAGWVKKHFGDISKASVGKQVAVGGSTGWASGYLFGKVGKAAAGALGGSLLLITIANHQGLITIHWGKVEKNMKKARRKLEKDADRVVPMILQEVKEFVTEHAFLAGAFAGGFLLGLAT</sequence>
<name>R7TIC3_CAPTE</name>
<dbReference type="EMBL" id="KB309720">
    <property type="protein sequence ID" value="ELT93484.1"/>
    <property type="molecule type" value="Genomic_DNA"/>
</dbReference>
<evidence type="ECO:0008006" key="9">
    <source>
        <dbReference type="Google" id="ProtNLM"/>
    </source>
</evidence>
<keyword evidence="8" id="KW-1185">Reference proteome</keyword>
<dbReference type="PANTHER" id="PTHR21346">
    <property type="entry name" value="FUN14 DOMAIN CONTAINING"/>
    <property type="match status" value="1"/>
</dbReference>
<evidence type="ECO:0000256" key="1">
    <source>
        <dbReference type="ARBA" id="ARBA00004374"/>
    </source>
</evidence>
<reference evidence="7" key="3">
    <citation type="submission" date="2015-06" db="UniProtKB">
        <authorList>
            <consortium name="EnsemblMetazoa"/>
        </authorList>
    </citation>
    <scope>IDENTIFICATION</scope>
</reference>
<dbReference type="HOGENOM" id="CLU_095425_2_1_1"/>
<dbReference type="Proteomes" id="UP000014760">
    <property type="component" value="Unassembled WGS sequence"/>
</dbReference>
<dbReference type="FunCoup" id="R7TIC3">
    <property type="interactions" value="276"/>
</dbReference>
<evidence type="ECO:0000313" key="6">
    <source>
        <dbReference type="EMBL" id="ELT93484.1"/>
    </source>
</evidence>
<comment type="subcellular location">
    <subcellularLocation>
        <location evidence="1">Mitochondrion outer membrane</location>
        <topology evidence="1">Multi-pass membrane protein</topology>
    </subcellularLocation>
</comment>
<reference evidence="8" key="1">
    <citation type="submission" date="2012-12" db="EMBL/GenBank/DDBJ databases">
        <authorList>
            <person name="Hellsten U."/>
            <person name="Grimwood J."/>
            <person name="Chapman J.A."/>
            <person name="Shapiro H."/>
            <person name="Aerts A."/>
            <person name="Otillar R.P."/>
            <person name="Terry A.Y."/>
            <person name="Boore J.L."/>
            <person name="Simakov O."/>
            <person name="Marletaz F."/>
            <person name="Cho S.-J."/>
            <person name="Edsinger-Gonzales E."/>
            <person name="Havlak P."/>
            <person name="Kuo D.-H."/>
            <person name="Larsson T."/>
            <person name="Lv J."/>
            <person name="Arendt D."/>
            <person name="Savage R."/>
            <person name="Osoegawa K."/>
            <person name="de Jong P."/>
            <person name="Lindberg D.R."/>
            <person name="Seaver E.C."/>
            <person name="Weisblat D.A."/>
            <person name="Putnam N.H."/>
            <person name="Grigoriev I.V."/>
            <person name="Rokhsar D.S."/>
        </authorList>
    </citation>
    <scope>NUCLEOTIDE SEQUENCE</scope>
    <source>
        <strain evidence="8">I ESC-2004</strain>
    </source>
</reference>
<keyword evidence="5" id="KW-0472">Membrane</keyword>
<evidence type="ECO:0000256" key="2">
    <source>
        <dbReference type="ARBA" id="ARBA00009160"/>
    </source>
</evidence>
<comment type="similarity">
    <text evidence="2">Belongs to the FUN14 family.</text>
</comment>
<dbReference type="GO" id="GO:0005741">
    <property type="term" value="C:mitochondrial outer membrane"/>
    <property type="evidence" value="ECO:0007669"/>
    <property type="project" value="UniProtKB-SubCell"/>
</dbReference>
<dbReference type="PANTHER" id="PTHR21346:SF0">
    <property type="entry name" value="RE45833P"/>
    <property type="match status" value="1"/>
</dbReference>
<evidence type="ECO:0000313" key="8">
    <source>
        <dbReference type="Proteomes" id="UP000014760"/>
    </source>
</evidence>
<dbReference type="OrthoDB" id="163794at2759"/>
<organism evidence="6">
    <name type="scientific">Capitella teleta</name>
    <name type="common">Polychaete worm</name>
    <dbReference type="NCBI Taxonomy" id="283909"/>
    <lineage>
        <taxon>Eukaryota</taxon>
        <taxon>Metazoa</taxon>
        <taxon>Spiralia</taxon>
        <taxon>Lophotrochozoa</taxon>
        <taxon>Annelida</taxon>
        <taxon>Polychaeta</taxon>
        <taxon>Sedentaria</taxon>
        <taxon>Scolecida</taxon>
        <taxon>Capitellidae</taxon>
        <taxon>Capitella</taxon>
    </lineage>
</organism>
<evidence type="ECO:0000256" key="5">
    <source>
        <dbReference type="ARBA" id="ARBA00023136"/>
    </source>
</evidence>
<dbReference type="Pfam" id="PF04930">
    <property type="entry name" value="FUN14"/>
    <property type="match status" value="1"/>
</dbReference>
<evidence type="ECO:0000256" key="4">
    <source>
        <dbReference type="ARBA" id="ARBA00022989"/>
    </source>
</evidence>
<evidence type="ECO:0000256" key="3">
    <source>
        <dbReference type="ARBA" id="ARBA00022692"/>
    </source>
</evidence>
<proteinExistence type="inferred from homology"/>
<dbReference type="STRING" id="283909.R7TIC3"/>
<dbReference type="EMBL" id="AMQN01012732">
    <property type="status" value="NOT_ANNOTATED_CDS"/>
    <property type="molecule type" value="Genomic_DNA"/>
</dbReference>
<dbReference type="AlphaFoldDB" id="R7TIC3"/>
<keyword evidence="4" id="KW-1133">Transmembrane helix</keyword>
<protein>
    <recommendedName>
        <fullName evidence="9">FUN14 domain-containing protein 1</fullName>
    </recommendedName>
</protein>